<gene>
    <name evidence="1" type="ORF">KIPB_011531</name>
</gene>
<name>A0A391NSV5_9EUKA</name>
<evidence type="ECO:0000313" key="2">
    <source>
        <dbReference type="Proteomes" id="UP000265618"/>
    </source>
</evidence>
<accession>A0A391NSV5</accession>
<organism evidence="1 2">
    <name type="scientific">Kipferlia bialata</name>
    <dbReference type="NCBI Taxonomy" id="797122"/>
    <lineage>
        <taxon>Eukaryota</taxon>
        <taxon>Metamonada</taxon>
        <taxon>Carpediemonas-like organisms</taxon>
        <taxon>Kipferlia</taxon>
    </lineage>
</organism>
<protein>
    <submittedName>
        <fullName evidence="1">Uncharacterized protein</fullName>
    </submittedName>
</protein>
<proteinExistence type="predicted"/>
<evidence type="ECO:0000313" key="1">
    <source>
        <dbReference type="EMBL" id="GCA63720.1"/>
    </source>
</evidence>
<reference evidence="1 2" key="1">
    <citation type="journal article" date="2018" name="PLoS ONE">
        <title>The draft genome of Kipferlia bialata reveals reductive genome evolution in fornicate parasites.</title>
        <authorList>
            <person name="Tanifuji G."/>
            <person name="Takabayashi S."/>
            <person name="Kume K."/>
            <person name="Takagi M."/>
            <person name="Nakayama T."/>
            <person name="Kamikawa R."/>
            <person name="Inagaki Y."/>
            <person name="Hashimoto T."/>
        </authorList>
    </citation>
    <scope>NUCLEOTIDE SEQUENCE [LARGE SCALE GENOMIC DNA]</scope>
    <source>
        <strain evidence="1">NY0173</strain>
    </source>
</reference>
<comment type="caution">
    <text evidence="1">The sequence shown here is derived from an EMBL/GenBank/DDBJ whole genome shotgun (WGS) entry which is preliminary data.</text>
</comment>
<sequence length="27" mass="2970">VYALTVGLQDTYNEINRAHAAGQVLRP</sequence>
<dbReference type="AlphaFoldDB" id="A0A391NSV5"/>
<dbReference type="Proteomes" id="UP000265618">
    <property type="component" value="Unassembled WGS sequence"/>
</dbReference>
<keyword evidence="2" id="KW-1185">Reference proteome</keyword>
<dbReference type="EMBL" id="BDIP01004719">
    <property type="protein sequence ID" value="GCA63720.1"/>
    <property type="molecule type" value="Genomic_DNA"/>
</dbReference>
<feature type="non-terminal residue" evidence="1">
    <location>
        <position position="1"/>
    </location>
</feature>